<reference evidence="2 3" key="1">
    <citation type="submission" date="2021-08" db="EMBL/GenBank/DDBJ databases">
        <title>The highly contiguous genome resource for Trichoderma semiorbis FJ059, a fungal antagonistic to plant pathogens.</title>
        <authorList>
            <person name="Liu T."/>
        </authorList>
    </citation>
    <scope>NUCLEOTIDE SEQUENCE [LARGE SCALE GENOMIC DNA]</scope>
    <source>
        <strain evidence="2 3">FJ059</strain>
    </source>
</reference>
<sequence>MSLCRVADSAGIIYGCAGKEGWGRCVTPYYGDLGMETGHVHGLVENYGIERPNFELLQLSWDLLRVAAICGATQPVYWSDEVHEDNNDYYDDDVDYGDDQFDDDYDEDGIESQPDMYMDKNYAQLLRWAGGIEGQEVGGEEVEGQEVERQEIEGQEVEGQEVEGLEDLPIEECTLQ</sequence>
<organism evidence="2 3">
    <name type="scientific">Trichoderma semiorbis</name>
    <dbReference type="NCBI Taxonomy" id="1491008"/>
    <lineage>
        <taxon>Eukaryota</taxon>
        <taxon>Fungi</taxon>
        <taxon>Dikarya</taxon>
        <taxon>Ascomycota</taxon>
        <taxon>Pezizomycotina</taxon>
        <taxon>Sordariomycetes</taxon>
        <taxon>Hypocreomycetidae</taxon>
        <taxon>Hypocreales</taxon>
        <taxon>Hypocreaceae</taxon>
        <taxon>Trichoderma</taxon>
    </lineage>
</organism>
<gene>
    <name evidence="2" type="ORF">TsFJ059_005532</name>
</gene>
<evidence type="ECO:0000313" key="3">
    <source>
        <dbReference type="Proteomes" id="UP000826573"/>
    </source>
</evidence>
<dbReference type="Proteomes" id="UP000826573">
    <property type="component" value="Unassembled WGS sequence"/>
</dbReference>
<name>A0A9P8HU44_9HYPO</name>
<evidence type="ECO:0000256" key="1">
    <source>
        <dbReference type="SAM" id="MobiDB-lite"/>
    </source>
</evidence>
<feature type="compositionally biased region" description="Acidic residues" evidence="1">
    <location>
        <begin position="153"/>
        <end position="170"/>
    </location>
</feature>
<dbReference type="AlphaFoldDB" id="A0A9P8HU44"/>
<proteinExistence type="predicted"/>
<dbReference type="EMBL" id="JAIMJC010000002">
    <property type="protein sequence ID" value="KAH0530967.1"/>
    <property type="molecule type" value="Genomic_DNA"/>
</dbReference>
<feature type="region of interest" description="Disordered" evidence="1">
    <location>
        <begin position="136"/>
        <end position="176"/>
    </location>
</feature>
<comment type="caution">
    <text evidence="2">The sequence shown here is derived from an EMBL/GenBank/DDBJ whole genome shotgun (WGS) entry which is preliminary data.</text>
</comment>
<protein>
    <submittedName>
        <fullName evidence="2">Uncharacterized protein</fullName>
    </submittedName>
</protein>
<accession>A0A9P8HU44</accession>
<keyword evidence="3" id="KW-1185">Reference proteome</keyword>
<evidence type="ECO:0000313" key="2">
    <source>
        <dbReference type="EMBL" id="KAH0530967.1"/>
    </source>
</evidence>